<dbReference type="SMART" id="SM00028">
    <property type="entry name" value="TPR"/>
    <property type="match status" value="4"/>
</dbReference>
<organism evidence="3 4">
    <name type="scientific">Cucurbita maxima</name>
    <name type="common">Pumpkin</name>
    <name type="synonym">Winter squash</name>
    <dbReference type="NCBI Taxonomy" id="3661"/>
    <lineage>
        <taxon>Eukaryota</taxon>
        <taxon>Viridiplantae</taxon>
        <taxon>Streptophyta</taxon>
        <taxon>Embryophyta</taxon>
        <taxon>Tracheophyta</taxon>
        <taxon>Spermatophyta</taxon>
        <taxon>Magnoliopsida</taxon>
        <taxon>eudicotyledons</taxon>
        <taxon>Gunneridae</taxon>
        <taxon>Pentapetalae</taxon>
        <taxon>rosids</taxon>
        <taxon>fabids</taxon>
        <taxon>Cucurbitales</taxon>
        <taxon>Cucurbitaceae</taxon>
        <taxon>Cucurbiteae</taxon>
        <taxon>Cucurbita</taxon>
    </lineage>
</organism>
<keyword evidence="3" id="KW-1185">Reference proteome</keyword>
<dbReference type="PANTHER" id="PTHR47337">
    <property type="entry name" value="TETRATRICOPEPTIDE REPEAT (TPR)-LIKE SUPERFAMILY PROTEIN"/>
    <property type="match status" value="1"/>
</dbReference>
<dbReference type="Proteomes" id="UP000504608">
    <property type="component" value="Unplaced"/>
</dbReference>
<dbReference type="PROSITE" id="PS50005">
    <property type="entry name" value="TPR"/>
    <property type="match status" value="1"/>
</dbReference>
<evidence type="ECO:0000256" key="1">
    <source>
        <dbReference type="PROSITE-ProRule" id="PRU00339"/>
    </source>
</evidence>
<dbReference type="RefSeq" id="XP_023001395.1">
    <property type="nucleotide sequence ID" value="XM_023145627.1"/>
</dbReference>
<sequence length="794" mass="89073">MEKLKSLVPKNLEQTVGSSTVDDLPSSCSFLLRLFQQSQLFFQVSFGCKRPRIFLPFLSGKLIGDLTMDPENALCGKKKDAALELKRQGNQCFLKGDYATALVYYSQALQVAPMNAVDMDKNLVATLYVNRASVLLKMDLQLECLRDCNRTLQISSNYAKAWYRRGKANASMGNFHDAIRDFQISKNVEVSFNGKKQVDDELKIIQRQYKRSNTVQEHSNNNKLDDFDEPIQVKLHVTTSNKGRGMVSPIEIPPSSLVHVEEPYALVILKHCRETHCHYCLNELPADKVPCPSCSIPLYCSQRCQIQAGGRMLQNVPDNKEILKDLSDDLRKYVQEITSPSFADLRTDDVPEHKHECDGVHWPAILPSEIVLAGRILAKFVGQGGVFADASNLVDMLNLSHHFSEMHADSKLECIIYSIILSSCLKQFFPSQLPVNENTISQIVILISQIRTNSISIVRMKSFDAPGSRDQSGRLSSVAPFTCNMEQVRVGQAIYTTGSLFNHSCKPNIHAYFNSRTLFIRTTASVTVGCPLELSYGPQVGQLDCKDRLKLLEDEYSFKCQCSGCSLVHISDLVLDAFCCINPSCFGVVLDRSIFNCENKKTKDSLTVDEQSRLEPFMLTDSFLHAGPSHCLKCGSYRNIKSSCSTVDEAWIHFTRLQQEINSNRVSETTVSDALRALCSLKSTLHAYNKRIAEAEDNLSQAFCLLGKLELAADHCKASIRILEKLYGENHIAIGNELLKLSSILLSVGDCNGVECIKRLSEIFRCHYGWHANTMFPFLNILEEETHKFVSTDV</sequence>
<keyword evidence="1" id="KW-0802">TPR repeat</keyword>
<evidence type="ECO:0000259" key="2">
    <source>
        <dbReference type="PROSITE" id="PS50280"/>
    </source>
</evidence>
<dbReference type="InterPro" id="IPR019734">
    <property type="entry name" value="TPR_rpt"/>
</dbReference>
<dbReference type="OrthoDB" id="1926212at2759"/>
<reference evidence="4" key="1">
    <citation type="submission" date="2025-08" db="UniProtKB">
        <authorList>
            <consortium name="RefSeq"/>
        </authorList>
    </citation>
    <scope>IDENTIFICATION</scope>
    <source>
        <tissue evidence="4">Young leaves</tissue>
    </source>
</reference>
<dbReference type="InterPro" id="IPR046341">
    <property type="entry name" value="SET_dom_sf"/>
</dbReference>
<accession>A0A6J1KL29</accession>
<dbReference type="Gene3D" id="1.25.40.10">
    <property type="entry name" value="Tetratricopeptide repeat domain"/>
    <property type="match status" value="2"/>
</dbReference>
<evidence type="ECO:0000313" key="3">
    <source>
        <dbReference type="Proteomes" id="UP000504608"/>
    </source>
</evidence>
<dbReference type="PANTHER" id="PTHR47337:SF1">
    <property type="entry name" value="TETRATRICOPEPTIDE REPEAT (TPR)-LIKE SUPERFAMILY PROTEIN"/>
    <property type="match status" value="1"/>
</dbReference>
<dbReference type="KEGG" id="cmax:111495544"/>
<dbReference type="PROSITE" id="PS50280">
    <property type="entry name" value="SET"/>
    <property type="match status" value="1"/>
</dbReference>
<gene>
    <name evidence="4" type="primary">LOC111495544</name>
</gene>
<dbReference type="InterPro" id="IPR001214">
    <property type="entry name" value="SET_dom"/>
</dbReference>
<dbReference type="GeneID" id="111495544"/>
<dbReference type="SUPFAM" id="SSF48452">
    <property type="entry name" value="TPR-like"/>
    <property type="match status" value="1"/>
</dbReference>
<dbReference type="InterPro" id="IPR011990">
    <property type="entry name" value="TPR-like_helical_dom_sf"/>
</dbReference>
<name>A0A6J1KL29_CUCMA</name>
<dbReference type="Gene3D" id="2.170.270.10">
    <property type="entry name" value="SET domain"/>
    <property type="match status" value="1"/>
</dbReference>
<protein>
    <submittedName>
        <fullName evidence="4">SET and MYND domain-containing protein 4 isoform X1</fullName>
    </submittedName>
</protein>
<feature type="repeat" description="TPR" evidence="1">
    <location>
        <begin position="82"/>
        <end position="115"/>
    </location>
</feature>
<feature type="domain" description="SET" evidence="2">
    <location>
        <begin position="229"/>
        <end position="537"/>
    </location>
</feature>
<dbReference type="AlphaFoldDB" id="A0A6J1KL29"/>
<dbReference type="SUPFAM" id="SSF82199">
    <property type="entry name" value="SET domain"/>
    <property type="match status" value="1"/>
</dbReference>
<proteinExistence type="predicted"/>
<evidence type="ECO:0000313" key="4">
    <source>
        <dbReference type="RefSeq" id="XP_023001395.1"/>
    </source>
</evidence>